<evidence type="ECO:0000313" key="2">
    <source>
        <dbReference type="EMBL" id="KAJ5502179.1"/>
    </source>
</evidence>
<proteinExistence type="predicted"/>
<name>A0A9W9XRV7_9EURO</name>
<feature type="signal peptide" evidence="1">
    <location>
        <begin position="1"/>
        <end position="17"/>
    </location>
</feature>
<sequence>MKFSLVTLAISVTLTIAAPTMSPRDMSNEGHAEIESAKRGTAIFMANDREFDIEKRGLAVSMANDRGVDI</sequence>
<evidence type="ECO:0000313" key="3">
    <source>
        <dbReference type="Proteomes" id="UP001149954"/>
    </source>
</evidence>
<feature type="chain" id="PRO_5040835065" evidence="1">
    <location>
        <begin position="18"/>
        <end position="70"/>
    </location>
</feature>
<dbReference type="EMBL" id="JAPWDS010000003">
    <property type="protein sequence ID" value="KAJ5502179.1"/>
    <property type="molecule type" value="Genomic_DNA"/>
</dbReference>
<keyword evidence="3" id="KW-1185">Reference proteome</keyword>
<accession>A0A9W9XRV7</accession>
<dbReference type="Proteomes" id="UP001149954">
    <property type="component" value="Unassembled WGS sequence"/>
</dbReference>
<dbReference type="OrthoDB" id="4368710at2759"/>
<organism evidence="2 3">
    <name type="scientific">Penicillium fimorum</name>
    <dbReference type="NCBI Taxonomy" id="1882269"/>
    <lineage>
        <taxon>Eukaryota</taxon>
        <taxon>Fungi</taxon>
        <taxon>Dikarya</taxon>
        <taxon>Ascomycota</taxon>
        <taxon>Pezizomycotina</taxon>
        <taxon>Eurotiomycetes</taxon>
        <taxon>Eurotiomycetidae</taxon>
        <taxon>Eurotiales</taxon>
        <taxon>Aspergillaceae</taxon>
        <taxon>Penicillium</taxon>
    </lineage>
</organism>
<reference evidence="2" key="2">
    <citation type="journal article" date="2023" name="IMA Fungus">
        <title>Comparative genomic study of the Penicillium genus elucidates a diverse pangenome and 15 lateral gene transfer events.</title>
        <authorList>
            <person name="Petersen C."/>
            <person name="Sorensen T."/>
            <person name="Nielsen M.R."/>
            <person name="Sondergaard T.E."/>
            <person name="Sorensen J.L."/>
            <person name="Fitzpatrick D.A."/>
            <person name="Frisvad J.C."/>
            <person name="Nielsen K.L."/>
        </authorList>
    </citation>
    <scope>NUCLEOTIDE SEQUENCE</scope>
    <source>
        <strain evidence="2">IBT 29495</strain>
    </source>
</reference>
<evidence type="ECO:0000256" key="1">
    <source>
        <dbReference type="SAM" id="SignalP"/>
    </source>
</evidence>
<comment type="caution">
    <text evidence="2">The sequence shown here is derived from an EMBL/GenBank/DDBJ whole genome shotgun (WGS) entry which is preliminary data.</text>
</comment>
<protein>
    <submittedName>
        <fullName evidence="2">Uncharacterized protein</fullName>
    </submittedName>
</protein>
<reference evidence="2" key="1">
    <citation type="submission" date="2022-12" db="EMBL/GenBank/DDBJ databases">
        <authorList>
            <person name="Petersen C."/>
        </authorList>
    </citation>
    <scope>NUCLEOTIDE SEQUENCE</scope>
    <source>
        <strain evidence="2">IBT 29495</strain>
    </source>
</reference>
<keyword evidence="1" id="KW-0732">Signal</keyword>
<gene>
    <name evidence="2" type="ORF">N7463_005053</name>
</gene>
<dbReference type="AlphaFoldDB" id="A0A9W9XRV7"/>